<protein>
    <submittedName>
        <fullName evidence="1">Uncharacterized protein</fullName>
    </submittedName>
</protein>
<accession>A0A5B7DEJ3</accession>
<comment type="caution">
    <text evidence="1">The sequence shown here is derived from an EMBL/GenBank/DDBJ whole genome shotgun (WGS) entry which is preliminary data.</text>
</comment>
<reference evidence="1 2" key="1">
    <citation type="submission" date="2019-05" db="EMBL/GenBank/DDBJ databases">
        <title>Another draft genome of Portunus trituberculatus and its Hox gene families provides insights of decapod evolution.</title>
        <authorList>
            <person name="Jeong J.-H."/>
            <person name="Song I."/>
            <person name="Kim S."/>
            <person name="Choi T."/>
            <person name="Kim D."/>
            <person name="Ryu S."/>
            <person name="Kim W."/>
        </authorList>
    </citation>
    <scope>NUCLEOTIDE SEQUENCE [LARGE SCALE GENOMIC DNA]</scope>
    <source>
        <tissue evidence="1">Muscle</tissue>
    </source>
</reference>
<dbReference type="EMBL" id="VSRR010000811">
    <property type="protein sequence ID" value="MPC19862.1"/>
    <property type="molecule type" value="Genomic_DNA"/>
</dbReference>
<name>A0A5B7DEJ3_PORTR</name>
<evidence type="ECO:0000313" key="2">
    <source>
        <dbReference type="Proteomes" id="UP000324222"/>
    </source>
</evidence>
<keyword evidence="2" id="KW-1185">Reference proteome</keyword>
<dbReference type="Proteomes" id="UP000324222">
    <property type="component" value="Unassembled WGS sequence"/>
</dbReference>
<evidence type="ECO:0000313" key="1">
    <source>
        <dbReference type="EMBL" id="MPC19862.1"/>
    </source>
</evidence>
<gene>
    <name evidence="1" type="ORF">E2C01_012794</name>
</gene>
<dbReference type="AlphaFoldDB" id="A0A5B7DEJ3"/>
<sequence>MYAFANCSHSSSIGWWSPLATWETNTCGYSWSKICGGDLHSIQLHIAFHVMCVFNSVLQKRIHLGFLDG</sequence>
<organism evidence="1 2">
    <name type="scientific">Portunus trituberculatus</name>
    <name type="common">Swimming crab</name>
    <name type="synonym">Neptunus trituberculatus</name>
    <dbReference type="NCBI Taxonomy" id="210409"/>
    <lineage>
        <taxon>Eukaryota</taxon>
        <taxon>Metazoa</taxon>
        <taxon>Ecdysozoa</taxon>
        <taxon>Arthropoda</taxon>
        <taxon>Crustacea</taxon>
        <taxon>Multicrustacea</taxon>
        <taxon>Malacostraca</taxon>
        <taxon>Eumalacostraca</taxon>
        <taxon>Eucarida</taxon>
        <taxon>Decapoda</taxon>
        <taxon>Pleocyemata</taxon>
        <taxon>Brachyura</taxon>
        <taxon>Eubrachyura</taxon>
        <taxon>Portunoidea</taxon>
        <taxon>Portunidae</taxon>
        <taxon>Portuninae</taxon>
        <taxon>Portunus</taxon>
    </lineage>
</organism>
<proteinExistence type="predicted"/>